<accession>A0ABT8KUL6</accession>
<feature type="modified residue" description="4-aspartylphosphate" evidence="1">
    <location>
        <position position="60"/>
    </location>
</feature>
<dbReference type="InterPro" id="IPR011006">
    <property type="entry name" value="CheY-like_superfamily"/>
</dbReference>
<dbReference type="Pfam" id="PF00072">
    <property type="entry name" value="Response_reg"/>
    <property type="match status" value="1"/>
</dbReference>
<evidence type="ECO:0000313" key="3">
    <source>
        <dbReference type="EMBL" id="MDN5204469.1"/>
    </source>
</evidence>
<dbReference type="InterPro" id="IPR052893">
    <property type="entry name" value="TCS_response_regulator"/>
</dbReference>
<organism evidence="3 4">
    <name type="scientific">Splendidivirga corallicola</name>
    <dbReference type="NCBI Taxonomy" id="3051826"/>
    <lineage>
        <taxon>Bacteria</taxon>
        <taxon>Pseudomonadati</taxon>
        <taxon>Bacteroidota</taxon>
        <taxon>Cytophagia</taxon>
        <taxon>Cytophagales</taxon>
        <taxon>Splendidivirgaceae</taxon>
        <taxon>Splendidivirga</taxon>
    </lineage>
</organism>
<feature type="domain" description="Response regulatory" evidence="2">
    <location>
        <begin position="3"/>
        <end position="130"/>
    </location>
</feature>
<gene>
    <name evidence="3" type="ORF">QQ008_23955</name>
</gene>
<comment type="caution">
    <text evidence="3">The sequence shown here is derived from an EMBL/GenBank/DDBJ whole genome shotgun (WGS) entry which is preliminary data.</text>
</comment>
<dbReference type="InterPro" id="IPR001789">
    <property type="entry name" value="Sig_transdc_resp-reg_receiver"/>
</dbReference>
<dbReference type="PROSITE" id="PS50110">
    <property type="entry name" value="RESPONSE_REGULATORY"/>
    <property type="match status" value="1"/>
</dbReference>
<keyword evidence="1" id="KW-0597">Phosphoprotein</keyword>
<keyword evidence="4" id="KW-1185">Reference proteome</keyword>
<proteinExistence type="predicted"/>
<dbReference type="Proteomes" id="UP001172082">
    <property type="component" value="Unassembled WGS sequence"/>
</dbReference>
<name>A0ABT8KUL6_9BACT</name>
<dbReference type="SMART" id="SM00448">
    <property type="entry name" value="REC"/>
    <property type="match status" value="1"/>
</dbReference>
<dbReference type="SUPFAM" id="SSF52172">
    <property type="entry name" value="CheY-like"/>
    <property type="match status" value="1"/>
</dbReference>
<dbReference type="PANTHER" id="PTHR44520:SF2">
    <property type="entry name" value="RESPONSE REGULATOR RCP1"/>
    <property type="match status" value="1"/>
</dbReference>
<evidence type="ECO:0000313" key="4">
    <source>
        <dbReference type="Proteomes" id="UP001172082"/>
    </source>
</evidence>
<dbReference type="Gene3D" id="3.40.50.2300">
    <property type="match status" value="1"/>
</dbReference>
<dbReference type="PANTHER" id="PTHR44520">
    <property type="entry name" value="RESPONSE REGULATOR RCP1-RELATED"/>
    <property type="match status" value="1"/>
</dbReference>
<reference evidence="3" key="1">
    <citation type="submission" date="2023-06" db="EMBL/GenBank/DDBJ databases">
        <title>Genomic of Parafulvivirga corallium.</title>
        <authorList>
            <person name="Wang G."/>
        </authorList>
    </citation>
    <scope>NUCLEOTIDE SEQUENCE</scope>
    <source>
        <strain evidence="3">BMA10</strain>
    </source>
</reference>
<sequence length="131" mass="15480">MKRILLIDDEDINLFIIQNLIRLSGIEAEVIFFSSCQKGIDYVKQLIDNDEEMPDLILLDIDMPVMTGWDFLDKYRNFNEKKKRETVLKIFTTSIIETDIQKAKEYPDIDGYLNKPMTIDMIRKIEADHFN</sequence>
<dbReference type="RefSeq" id="WP_346754491.1">
    <property type="nucleotide sequence ID" value="NZ_JAUJEA010000011.1"/>
</dbReference>
<evidence type="ECO:0000259" key="2">
    <source>
        <dbReference type="PROSITE" id="PS50110"/>
    </source>
</evidence>
<evidence type="ECO:0000256" key="1">
    <source>
        <dbReference type="PROSITE-ProRule" id="PRU00169"/>
    </source>
</evidence>
<dbReference type="EMBL" id="JAUJEA010000011">
    <property type="protein sequence ID" value="MDN5204469.1"/>
    <property type="molecule type" value="Genomic_DNA"/>
</dbReference>
<protein>
    <submittedName>
        <fullName evidence="3">Response regulator</fullName>
    </submittedName>
</protein>